<evidence type="ECO:0000313" key="2">
    <source>
        <dbReference type="Proteomes" id="UP001569414"/>
    </source>
</evidence>
<evidence type="ECO:0008006" key="3">
    <source>
        <dbReference type="Google" id="ProtNLM"/>
    </source>
</evidence>
<keyword evidence="2" id="KW-1185">Reference proteome</keyword>
<sequence length="129" mass="15217">MQAKSCNDSPLRKLDWDWSREYDLYSFTNPKRFELSIWHRNQLCALSLGRPTWSGARLRLDSLEAAPHNHPLRAMILPLTLLALEEYAEQIGAHEIRIMKPVNEKVRDYYSSKGFTYNSRGDYCWRRIA</sequence>
<comment type="caution">
    <text evidence="1">The sequence shown here is derived from an EMBL/GenBank/DDBJ whole genome shotgun (WGS) entry which is preliminary data.</text>
</comment>
<proteinExistence type="predicted"/>
<dbReference type="EMBL" id="JBGMEL010000001">
    <property type="protein sequence ID" value="MFA0789096.1"/>
    <property type="molecule type" value="Genomic_DNA"/>
</dbReference>
<evidence type="ECO:0000313" key="1">
    <source>
        <dbReference type="EMBL" id="MFA0789096.1"/>
    </source>
</evidence>
<accession>A0ABV4NI87</accession>
<organism evidence="1 2">
    <name type="scientific">Microbulbifer echini</name>
    <dbReference type="NCBI Taxonomy" id="1529067"/>
    <lineage>
        <taxon>Bacteria</taxon>
        <taxon>Pseudomonadati</taxon>
        <taxon>Pseudomonadota</taxon>
        <taxon>Gammaproteobacteria</taxon>
        <taxon>Cellvibrionales</taxon>
        <taxon>Microbulbiferaceae</taxon>
        <taxon>Microbulbifer</taxon>
    </lineage>
</organism>
<dbReference type="Proteomes" id="UP001569414">
    <property type="component" value="Unassembled WGS sequence"/>
</dbReference>
<name>A0ABV4NI87_9GAMM</name>
<reference evidence="1 2" key="1">
    <citation type="submission" date="2024-08" db="EMBL/GenBank/DDBJ databases">
        <authorList>
            <person name="Ishaq N."/>
        </authorList>
    </citation>
    <scope>NUCLEOTIDE SEQUENCE [LARGE SCALE GENOMIC DNA]</scope>
    <source>
        <strain evidence="1 2">JCM 30400</strain>
    </source>
</reference>
<gene>
    <name evidence="1" type="ORF">ACCI51_00975</name>
</gene>
<dbReference type="RefSeq" id="WP_371842270.1">
    <property type="nucleotide sequence ID" value="NZ_JBGMEL010000001.1"/>
</dbReference>
<protein>
    <recommendedName>
        <fullName evidence="3">N-acetyltransferase domain-containing protein</fullName>
    </recommendedName>
</protein>